<feature type="region of interest" description="Disordered" evidence="1">
    <location>
        <begin position="323"/>
        <end position="342"/>
    </location>
</feature>
<evidence type="ECO:0000256" key="1">
    <source>
        <dbReference type="SAM" id="MobiDB-lite"/>
    </source>
</evidence>
<organism evidence="2 3">
    <name type="scientific">Penicillium salamii</name>
    <dbReference type="NCBI Taxonomy" id="1612424"/>
    <lineage>
        <taxon>Eukaryota</taxon>
        <taxon>Fungi</taxon>
        <taxon>Dikarya</taxon>
        <taxon>Ascomycota</taxon>
        <taxon>Pezizomycotina</taxon>
        <taxon>Eurotiomycetes</taxon>
        <taxon>Eurotiomycetidae</taxon>
        <taxon>Eurotiales</taxon>
        <taxon>Aspergillaceae</taxon>
        <taxon>Penicillium</taxon>
    </lineage>
</organism>
<feature type="compositionally biased region" description="Polar residues" evidence="1">
    <location>
        <begin position="327"/>
        <end position="342"/>
    </location>
</feature>
<protein>
    <submittedName>
        <fullName evidence="2">Uncharacterized protein</fullName>
    </submittedName>
</protein>
<feature type="compositionally biased region" description="Polar residues" evidence="1">
    <location>
        <begin position="226"/>
        <end position="236"/>
    </location>
</feature>
<accession>A0A9W4J2U4</accession>
<feature type="region of interest" description="Disordered" evidence="1">
    <location>
        <begin position="156"/>
        <end position="257"/>
    </location>
</feature>
<comment type="caution">
    <text evidence="2">The sequence shown here is derived from an EMBL/GenBank/DDBJ whole genome shotgun (WGS) entry which is preliminary data.</text>
</comment>
<dbReference type="AlphaFoldDB" id="A0A9W4J2U4"/>
<name>A0A9W4J2U4_9EURO</name>
<evidence type="ECO:0000313" key="2">
    <source>
        <dbReference type="EMBL" id="CAG8376637.1"/>
    </source>
</evidence>
<dbReference type="Proteomes" id="UP001152646">
    <property type="component" value="Unassembled WGS sequence"/>
</dbReference>
<gene>
    <name evidence="2" type="ORF">PSALAMII_LOCUS5548</name>
</gene>
<dbReference type="OrthoDB" id="4185962at2759"/>
<feature type="compositionally biased region" description="Basic and acidic residues" evidence="1">
    <location>
        <begin position="237"/>
        <end position="248"/>
    </location>
</feature>
<reference evidence="2" key="1">
    <citation type="submission" date="2021-07" db="EMBL/GenBank/DDBJ databases">
        <authorList>
            <person name="Branca A.L. A."/>
        </authorList>
    </citation>
    <scope>NUCLEOTIDE SEQUENCE</scope>
</reference>
<evidence type="ECO:0000313" key="3">
    <source>
        <dbReference type="Proteomes" id="UP001152646"/>
    </source>
</evidence>
<dbReference type="EMBL" id="CAJVPA010000184">
    <property type="protein sequence ID" value="CAG8376637.1"/>
    <property type="molecule type" value="Genomic_DNA"/>
</dbReference>
<feature type="region of interest" description="Disordered" evidence="1">
    <location>
        <begin position="1"/>
        <end position="76"/>
    </location>
</feature>
<feature type="region of interest" description="Disordered" evidence="1">
    <location>
        <begin position="285"/>
        <end position="308"/>
    </location>
</feature>
<proteinExistence type="predicted"/>
<sequence length="667" mass="73980">MAPVESIHRHFPLSLLSRQSKKRTSCIPDPEEPTCQEKAHYPVFNPRDPRHNPEASIFPWRRQESSASSQDSPPPHQVNWVHNLSQRSLHRARSGLLALRAGVRRHSTVEDRAEPEAELRGFVGPVALRRERHRHMDSSGAYTSSTQEDLEFGFEMHRMSDPPPSPINGTPRGSSIPSAAKALLHEAPESSSTHPPISHNDRPTLVSNGSISEYEKSTVPALKHGQTLSRLSGESKANTEHPKTDNRSSHASNASTEQHILESLSNIQEPTGPTLVRLESSQDIHREDQAREASQPGCANSDSDLGAEVCPESNVEHLLDQDRQRESTLSPDDSPSNDVDQISQSSAECLFAFPGIYQEILDQWARDRGEGTPNVAATDEQPDCNGVQCGQSCDLPPYQKFEDGTREEQYVDTENLDSPGLPHTNQNNSLALEESQLTMAHKFPASGAYSEYLDEGSAGSERSSTYEPILETAHSSGAYIPLLPDHQSQNQSTGYGTFSYVPRDSLAQHHPFASQELGDFTYRRNECGYSLYSAENSTSPEYTSTEITSRTSTSSNPWSPIDSNFYFMNPTTDQNEFFLVDGKTSSQYPGWGDQPIKITTYHTQSDGNIQIPMAGYESGQAQRVLLLPQIAEGNYVAERNYGQTDLEDEFTDDEFYPGSSMPPAQYH</sequence>
<feature type="compositionally biased region" description="Polar residues" evidence="1">
    <location>
        <begin position="167"/>
        <end position="177"/>
    </location>
</feature>